<keyword evidence="3 6" id="KW-0863">Zinc-finger</keyword>
<organism evidence="9 10">
    <name type="scientific">Funneliformis caledonium</name>
    <dbReference type="NCBI Taxonomy" id="1117310"/>
    <lineage>
        <taxon>Eukaryota</taxon>
        <taxon>Fungi</taxon>
        <taxon>Fungi incertae sedis</taxon>
        <taxon>Mucoromycota</taxon>
        <taxon>Glomeromycotina</taxon>
        <taxon>Glomeromycetes</taxon>
        <taxon>Glomerales</taxon>
        <taxon>Glomeraceae</taxon>
        <taxon>Funneliformis</taxon>
    </lineage>
</organism>
<evidence type="ECO:0000256" key="1">
    <source>
        <dbReference type="ARBA" id="ARBA00022723"/>
    </source>
</evidence>
<dbReference type="PANTHER" id="PTHR14003">
    <property type="entry name" value="TRANSCRIPTIONAL REPRESSOR PROTEIN YY"/>
    <property type="match status" value="1"/>
</dbReference>
<dbReference type="Gene3D" id="3.30.160.60">
    <property type="entry name" value="Classic Zinc Finger"/>
    <property type="match status" value="1"/>
</dbReference>
<keyword evidence="4" id="KW-0862">Zinc</keyword>
<comment type="caution">
    <text evidence="9">The sequence shown here is derived from an EMBL/GenBank/DDBJ whole genome shotgun (WGS) entry which is preliminary data.</text>
</comment>
<dbReference type="Proteomes" id="UP000789570">
    <property type="component" value="Unassembled WGS sequence"/>
</dbReference>
<evidence type="ECO:0000256" key="6">
    <source>
        <dbReference type="PROSITE-ProRule" id="PRU00042"/>
    </source>
</evidence>
<reference evidence="9" key="1">
    <citation type="submission" date="2021-06" db="EMBL/GenBank/DDBJ databases">
        <authorList>
            <person name="Kallberg Y."/>
            <person name="Tangrot J."/>
            <person name="Rosling A."/>
        </authorList>
    </citation>
    <scope>NUCLEOTIDE SEQUENCE</scope>
    <source>
        <strain evidence="9">UK204</strain>
    </source>
</reference>
<dbReference type="InterPro" id="IPR036236">
    <property type="entry name" value="Znf_C2H2_sf"/>
</dbReference>
<dbReference type="PROSITE" id="PS50157">
    <property type="entry name" value="ZINC_FINGER_C2H2_2"/>
    <property type="match status" value="1"/>
</dbReference>
<dbReference type="GO" id="GO:0000981">
    <property type="term" value="F:DNA-binding transcription factor activity, RNA polymerase II-specific"/>
    <property type="evidence" value="ECO:0007669"/>
    <property type="project" value="TreeGrafter"/>
</dbReference>
<dbReference type="GO" id="GO:0000785">
    <property type="term" value="C:chromatin"/>
    <property type="evidence" value="ECO:0007669"/>
    <property type="project" value="TreeGrafter"/>
</dbReference>
<dbReference type="GO" id="GO:0008270">
    <property type="term" value="F:zinc ion binding"/>
    <property type="evidence" value="ECO:0007669"/>
    <property type="project" value="UniProtKB-KW"/>
</dbReference>
<evidence type="ECO:0000256" key="2">
    <source>
        <dbReference type="ARBA" id="ARBA00022737"/>
    </source>
</evidence>
<evidence type="ECO:0000313" key="9">
    <source>
        <dbReference type="EMBL" id="CAG8722068.1"/>
    </source>
</evidence>
<accession>A0A9N9I601</accession>
<keyword evidence="1" id="KW-0479">Metal-binding</keyword>
<evidence type="ECO:0000256" key="4">
    <source>
        <dbReference type="ARBA" id="ARBA00022833"/>
    </source>
</evidence>
<evidence type="ECO:0000313" key="10">
    <source>
        <dbReference type="Proteomes" id="UP000789570"/>
    </source>
</evidence>
<dbReference type="AlphaFoldDB" id="A0A9N9I601"/>
<evidence type="ECO:0000256" key="7">
    <source>
        <dbReference type="SAM" id="MobiDB-lite"/>
    </source>
</evidence>
<feature type="domain" description="C2H2-type" evidence="8">
    <location>
        <begin position="62"/>
        <end position="91"/>
    </location>
</feature>
<dbReference type="GO" id="GO:0031519">
    <property type="term" value="C:PcG protein complex"/>
    <property type="evidence" value="ECO:0007669"/>
    <property type="project" value="TreeGrafter"/>
</dbReference>
<keyword evidence="5" id="KW-0539">Nucleus</keyword>
<feature type="region of interest" description="Disordered" evidence="7">
    <location>
        <begin position="120"/>
        <end position="141"/>
    </location>
</feature>
<dbReference type="SUPFAM" id="SSF57667">
    <property type="entry name" value="beta-beta-alpha zinc fingers"/>
    <property type="match status" value="1"/>
</dbReference>
<evidence type="ECO:0000256" key="5">
    <source>
        <dbReference type="ARBA" id="ARBA00023242"/>
    </source>
</evidence>
<dbReference type="PANTHER" id="PTHR14003:SF23">
    <property type="entry name" value="ZINC FINGER PROTEIN 143"/>
    <property type="match status" value="1"/>
</dbReference>
<dbReference type="EMBL" id="CAJVPQ010010355">
    <property type="protein sequence ID" value="CAG8722068.1"/>
    <property type="molecule type" value="Genomic_DNA"/>
</dbReference>
<proteinExistence type="predicted"/>
<keyword evidence="2" id="KW-0677">Repeat</keyword>
<feature type="compositionally biased region" description="Acidic residues" evidence="7">
    <location>
        <begin position="132"/>
        <end position="141"/>
    </location>
</feature>
<dbReference type="InterPro" id="IPR013087">
    <property type="entry name" value="Znf_C2H2_type"/>
</dbReference>
<keyword evidence="10" id="KW-1185">Reference proteome</keyword>
<evidence type="ECO:0000256" key="3">
    <source>
        <dbReference type="ARBA" id="ARBA00022771"/>
    </source>
</evidence>
<protein>
    <submittedName>
        <fullName evidence="9">1458_t:CDS:1</fullName>
    </submittedName>
</protein>
<evidence type="ECO:0000259" key="8">
    <source>
        <dbReference type="PROSITE" id="PS50157"/>
    </source>
</evidence>
<dbReference type="GO" id="GO:0000978">
    <property type="term" value="F:RNA polymerase II cis-regulatory region sequence-specific DNA binding"/>
    <property type="evidence" value="ECO:0007669"/>
    <property type="project" value="TreeGrafter"/>
</dbReference>
<feature type="non-terminal residue" evidence="9">
    <location>
        <position position="141"/>
    </location>
</feature>
<gene>
    <name evidence="9" type="ORF">FCALED_LOCUS14439</name>
</gene>
<name>A0A9N9I601_9GLOM</name>
<sequence>MEKLHASDISWDMLFNGYHESNDEFPESPLSQTKVICNHINDKSESILDKTHRKANRGINKFLCQHSGCLKNFRDNHQLKIHERKHTGEKPRVYPGCGKGFSQKTTWSFIREVTKFRRKGSMRRPKNINEQADYEDASVYS</sequence>
<dbReference type="OrthoDB" id="8922241at2759"/>
<dbReference type="GO" id="GO:0005667">
    <property type="term" value="C:transcription regulator complex"/>
    <property type="evidence" value="ECO:0007669"/>
    <property type="project" value="TreeGrafter"/>
</dbReference>
<dbReference type="PROSITE" id="PS00028">
    <property type="entry name" value="ZINC_FINGER_C2H2_1"/>
    <property type="match status" value="1"/>
</dbReference>